<comment type="caution">
    <text evidence="1">The sequence shown here is derived from an EMBL/GenBank/DDBJ whole genome shotgun (WGS) entry which is preliminary data.</text>
</comment>
<sequence>MTRSVGIGGGTVEIEYQYHFGLPRTVVWKYIKNDKVLRNALPGCKSFAQISTGVYLAEIQMNMGPIQDLFKLEIQLDGEKEPSSFRLKMKGNGNLDK</sequence>
<evidence type="ECO:0000313" key="2">
    <source>
        <dbReference type="Proteomes" id="UP000234950"/>
    </source>
</evidence>
<dbReference type="EMBL" id="PGVE01000028">
    <property type="protein sequence ID" value="PLS07117.1"/>
    <property type="molecule type" value="Genomic_DNA"/>
</dbReference>
<dbReference type="Pfam" id="PF06240">
    <property type="entry name" value="COXG"/>
    <property type="match status" value="1"/>
</dbReference>
<organism evidence="1 2">
    <name type="scientific">Neobacillus cucumis</name>
    <dbReference type="NCBI Taxonomy" id="1740721"/>
    <lineage>
        <taxon>Bacteria</taxon>
        <taxon>Bacillati</taxon>
        <taxon>Bacillota</taxon>
        <taxon>Bacilli</taxon>
        <taxon>Bacillales</taxon>
        <taxon>Bacillaceae</taxon>
        <taxon>Neobacillus</taxon>
    </lineage>
</organism>
<dbReference type="InterPro" id="IPR023393">
    <property type="entry name" value="START-like_dom_sf"/>
</dbReference>
<name>A0A2N5HNS3_9BACI</name>
<dbReference type="Gene3D" id="3.30.530.20">
    <property type="match status" value="1"/>
</dbReference>
<proteinExistence type="predicted"/>
<dbReference type="Proteomes" id="UP000234950">
    <property type="component" value="Unassembled WGS sequence"/>
</dbReference>
<gene>
    <name evidence="1" type="ORF">CVD27_05395</name>
</gene>
<reference evidence="1 2" key="1">
    <citation type="submission" date="2017-11" db="EMBL/GenBank/DDBJ databases">
        <title>Comparitive Functional Genomics of Dry Heat Resistant strains isolated from the Viking Spacecraft.</title>
        <authorList>
            <person name="Seuylemezian A."/>
            <person name="Cooper K."/>
            <person name="Vaishampayan P."/>
        </authorList>
    </citation>
    <scope>NUCLEOTIDE SEQUENCE [LARGE SCALE GENOMIC DNA]</scope>
    <source>
        <strain evidence="1 2">V32-6</strain>
    </source>
</reference>
<evidence type="ECO:0000313" key="1">
    <source>
        <dbReference type="EMBL" id="PLS07117.1"/>
    </source>
</evidence>
<accession>A0A2N5HNS3</accession>
<dbReference type="AlphaFoldDB" id="A0A2N5HNS3"/>
<dbReference type="OrthoDB" id="9787428at2"/>
<dbReference type="InterPro" id="IPR010419">
    <property type="entry name" value="CO_DH_gsu"/>
</dbReference>
<dbReference type="SUPFAM" id="SSF55961">
    <property type="entry name" value="Bet v1-like"/>
    <property type="match status" value="1"/>
</dbReference>
<protein>
    <submittedName>
        <fullName evidence="1">Uncharacterized protein</fullName>
    </submittedName>
</protein>
<keyword evidence="2" id="KW-1185">Reference proteome</keyword>